<protein>
    <submittedName>
        <fullName evidence="1">Uncharacterized protein</fullName>
    </submittedName>
</protein>
<dbReference type="AlphaFoldDB" id="A0A382REP3"/>
<reference evidence="1" key="1">
    <citation type="submission" date="2018-05" db="EMBL/GenBank/DDBJ databases">
        <authorList>
            <person name="Lanie J.A."/>
            <person name="Ng W.-L."/>
            <person name="Kazmierczak K.M."/>
            <person name="Andrzejewski T.M."/>
            <person name="Davidsen T.M."/>
            <person name="Wayne K.J."/>
            <person name="Tettelin H."/>
            <person name="Glass J.I."/>
            <person name="Rusch D."/>
            <person name="Podicherti R."/>
            <person name="Tsui H.-C.T."/>
            <person name="Winkler M.E."/>
        </authorList>
    </citation>
    <scope>NUCLEOTIDE SEQUENCE</scope>
</reference>
<gene>
    <name evidence="1" type="ORF">METZ01_LOCUS349038</name>
</gene>
<organism evidence="1">
    <name type="scientific">marine metagenome</name>
    <dbReference type="NCBI Taxonomy" id="408172"/>
    <lineage>
        <taxon>unclassified sequences</taxon>
        <taxon>metagenomes</taxon>
        <taxon>ecological metagenomes</taxon>
    </lineage>
</organism>
<feature type="non-terminal residue" evidence="1">
    <location>
        <position position="1"/>
    </location>
</feature>
<proteinExistence type="predicted"/>
<sequence>VCNGSAQMQTYYADADGDGLGDTTITWDGCSEEVPSGYVADNTDEDDNCFSNYHDCAGECDGEAFDGIWYADTDGDGLGDATVTWNGCSVEVPDGFIADNTDEDDDCFSNYHDCAGECDGEAFDGIWYTDTDGDGLGDATITWNGCSADVPSGFVADNTDEDDDCFSNY</sequence>
<accession>A0A382REP3</accession>
<name>A0A382REP3_9ZZZZ</name>
<feature type="non-terminal residue" evidence="1">
    <location>
        <position position="169"/>
    </location>
</feature>
<evidence type="ECO:0000313" key="1">
    <source>
        <dbReference type="EMBL" id="SVC96184.1"/>
    </source>
</evidence>
<dbReference type="EMBL" id="UINC01121198">
    <property type="protein sequence ID" value="SVC96184.1"/>
    <property type="molecule type" value="Genomic_DNA"/>
</dbReference>